<dbReference type="CDD" id="cd07344">
    <property type="entry name" value="M48_yhfN_like"/>
    <property type="match status" value="1"/>
</dbReference>
<evidence type="ECO:0000259" key="1">
    <source>
        <dbReference type="Pfam" id="PF01863"/>
    </source>
</evidence>
<dbReference type="AlphaFoldDB" id="A0A858U0F6"/>
<dbReference type="PANTHER" id="PTHR30399">
    <property type="entry name" value="UNCHARACTERIZED PROTEIN YGJP"/>
    <property type="match status" value="1"/>
</dbReference>
<dbReference type="Proteomes" id="UP000501728">
    <property type="component" value="Chromosome"/>
</dbReference>
<name>A0A858U0F6_9MOLU</name>
<sequence length="239" mass="28614">MRKINEILIYKLGEKEINIHLRFTNNKNIYLTMKNDQIILSTPVKYINTEQLNNFLAMAIPKLIKRSGKQKSKPVLDIDWENQQFYLFGKLTKFKIFDGFIQLFIDESIEIIYTKTKSISPLKKLIWNNLTQKLEKTFSEWANYYSQKYLKKPILAKIRIANKRSAWATNYLTKDTISVSKYLIFYNIRCIKYVAMHEIAHFLEGNHSNRFWKIISQEFPDYKEIIKAMNEHKFMWEGS</sequence>
<dbReference type="RefSeq" id="WP_169580378.1">
    <property type="nucleotide sequence ID" value="NZ_CP051480.1"/>
</dbReference>
<proteinExistence type="predicted"/>
<dbReference type="InterPro" id="IPR053136">
    <property type="entry name" value="UTP_pyrophosphatase-like"/>
</dbReference>
<organism evidence="2 3">
    <name type="scientific">Mycoplasma phocoeninasale</name>
    <dbReference type="NCBI Taxonomy" id="2726117"/>
    <lineage>
        <taxon>Bacteria</taxon>
        <taxon>Bacillati</taxon>
        <taxon>Mycoplasmatota</taxon>
        <taxon>Mollicutes</taxon>
        <taxon>Mycoplasmataceae</taxon>
        <taxon>Mycoplasma</taxon>
    </lineage>
</organism>
<protein>
    <submittedName>
        <fullName evidence="2">M48 family metallopeptidase</fullName>
    </submittedName>
</protein>
<keyword evidence="3" id="KW-1185">Reference proteome</keyword>
<dbReference type="EMBL" id="CP051480">
    <property type="protein sequence ID" value="QJG66554.1"/>
    <property type="molecule type" value="Genomic_DNA"/>
</dbReference>
<gene>
    <name evidence="2" type="ORF">HGG64_02470</name>
</gene>
<reference evidence="2 3" key="1">
    <citation type="submission" date="2020-04" db="EMBL/GenBank/DDBJ databases">
        <title>Novel Mycoplasma species detected in Phocoena phocoena (harbor porpoise) from the USA.</title>
        <authorList>
            <person name="Volokhov D.V."/>
        </authorList>
    </citation>
    <scope>NUCLEOTIDE SEQUENCE [LARGE SCALE GENOMIC DNA]</scope>
    <source>
        <strain evidence="2 3">C264-NAS</strain>
    </source>
</reference>
<evidence type="ECO:0000313" key="3">
    <source>
        <dbReference type="Proteomes" id="UP000501728"/>
    </source>
</evidence>
<dbReference type="PANTHER" id="PTHR30399:SF1">
    <property type="entry name" value="UTP PYROPHOSPHATASE"/>
    <property type="match status" value="1"/>
</dbReference>
<dbReference type="KEGG" id="mphn:HGG64_02470"/>
<dbReference type="Pfam" id="PF01863">
    <property type="entry name" value="YgjP-like"/>
    <property type="match status" value="1"/>
</dbReference>
<dbReference type="Gene3D" id="3.30.2010.10">
    <property type="entry name" value="Metalloproteases ('zincins'), catalytic domain"/>
    <property type="match status" value="1"/>
</dbReference>
<evidence type="ECO:0000313" key="2">
    <source>
        <dbReference type="EMBL" id="QJG66554.1"/>
    </source>
</evidence>
<dbReference type="InterPro" id="IPR002725">
    <property type="entry name" value="YgjP-like_metallopeptidase"/>
</dbReference>
<feature type="domain" description="YgjP-like metallopeptidase" evidence="1">
    <location>
        <begin position="27"/>
        <end position="232"/>
    </location>
</feature>
<accession>A0A858U0F6</accession>